<sequence length="126" mass="14162">MVCLLALAIYAGEQVRQMRAGAFLNDLETYVYWAAGGSVLVFEHWDVRRGSLDVDRYSRRAIVVIFSLLSVGFATAGYIRLFSGYPIKISTAVLLLLASWALFAVFVLWIRRLFAIAAGYRALYDL</sequence>
<dbReference type="Proteomes" id="UP000198386">
    <property type="component" value="Unassembled WGS sequence"/>
</dbReference>
<gene>
    <name evidence="2" type="ORF">SAMN04488107_1608</name>
</gene>
<feature type="transmembrane region" description="Helical" evidence="1">
    <location>
        <begin position="59"/>
        <end position="79"/>
    </location>
</feature>
<proteinExistence type="predicted"/>
<organism evidence="2 3">
    <name type="scientific">Geodermatophilus saharensis</name>
    <dbReference type="NCBI Taxonomy" id="1137994"/>
    <lineage>
        <taxon>Bacteria</taxon>
        <taxon>Bacillati</taxon>
        <taxon>Actinomycetota</taxon>
        <taxon>Actinomycetes</taxon>
        <taxon>Geodermatophilales</taxon>
        <taxon>Geodermatophilaceae</taxon>
        <taxon>Geodermatophilus</taxon>
    </lineage>
</organism>
<dbReference type="EMBL" id="FZOH01000002">
    <property type="protein sequence ID" value="SNS14896.1"/>
    <property type="molecule type" value="Genomic_DNA"/>
</dbReference>
<evidence type="ECO:0000313" key="3">
    <source>
        <dbReference type="Proteomes" id="UP000198386"/>
    </source>
</evidence>
<keyword evidence="1" id="KW-1133">Transmembrane helix</keyword>
<reference evidence="3" key="1">
    <citation type="submission" date="2017-06" db="EMBL/GenBank/DDBJ databases">
        <authorList>
            <person name="Varghese N."/>
            <person name="Submissions S."/>
        </authorList>
    </citation>
    <scope>NUCLEOTIDE SEQUENCE [LARGE SCALE GENOMIC DNA]</scope>
    <source>
        <strain evidence="3">DSM 45423</strain>
    </source>
</reference>
<keyword evidence="3" id="KW-1185">Reference proteome</keyword>
<keyword evidence="1" id="KW-0812">Transmembrane</keyword>
<feature type="transmembrane region" description="Helical" evidence="1">
    <location>
        <begin position="30"/>
        <end position="47"/>
    </location>
</feature>
<keyword evidence="1" id="KW-0472">Membrane</keyword>
<dbReference type="AlphaFoldDB" id="A0A239C3Y9"/>
<accession>A0A239C3Y9</accession>
<name>A0A239C3Y9_9ACTN</name>
<evidence type="ECO:0000313" key="2">
    <source>
        <dbReference type="EMBL" id="SNS14896.1"/>
    </source>
</evidence>
<evidence type="ECO:0000256" key="1">
    <source>
        <dbReference type="SAM" id="Phobius"/>
    </source>
</evidence>
<feature type="transmembrane region" description="Helical" evidence="1">
    <location>
        <begin position="85"/>
        <end position="110"/>
    </location>
</feature>
<protein>
    <submittedName>
        <fullName evidence="2">Uncharacterized protein</fullName>
    </submittedName>
</protein>